<evidence type="ECO:0000313" key="10">
    <source>
        <dbReference type="Proteomes" id="UP001325479"/>
    </source>
</evidence>
<evidence type="ECO:0000313" key="9">
    <source>
        <dbReference type="EMBL" id="WQD76928.1"/>
    </source>
</evidence>
<evidence type="ECO:0000256" key="2">
    <source>
        <dbReference type="ARBA" id="ARBA00022670"/>
    </source>
</evidence>
<keyword evidence="3" id="KW-0227">DNA damage</keyword>
<dbReference type="SUPFAM" id="SSF143081">
    <property type="entry name" value="BB1717-like"/>
    <property type="match status" value="1"/>
</dbReference>
<name>A0ABZ0WHW8_9BURK</name>
<dbReference type="InterPro" id="IPR003738">
    <property type="entry name" value="SRAP"/>
</dbReference>
<gene>
    <name evidence="9" type="ORF">U0042_23050</name>
</gene>
<organism evidence="9 10">
    <name type="scientific">Paraburkholderia kururiensis</name>
    <dbReference type="NCBI Taxonomy" id="984307"/>
    <lineage>
        <taxon>Bacteria</taxon>
        <taxon>Pseudomonadati</taxon>
        <taxon>Pseudomonadota</taxon>
        <taxon>Betaproteobacteria</taxon>
        <taxon>Burkholderiales</taxon>
        <taxon>Burkholderiaceae</taxon>
        <taxon>Paraburkholderia</taxon>
    </lineage>
</organism>
<keyword evidence="5" id="KW-0190">Covalent protein-DNA linkage</keyword>
<evidence type="ECO:0000256" key="4">
    <source>
        <dbReference type="ARBA" id="ARBA00022801"/>
    </source>
</evidence>
<dbReference type="EMBL" id="CP139965">
    <property type="protein sequence ID" value="WQD76928.1"/>
    <property type="molecule type" value="Genomic_DNA"/>
</dbReference>
<dbReference type="Proteomes" id="UP001325479">
    <property type="component" value="Chromosome"/>
</dbReference>
<sequence>MYGRYARTQFGAAYAAALTPGLPDDEVEPLFDPAPYDDAPSWNIIPGCRQLILYRESSRCVRWGYLPPWAAALKIRPLSHARLERLSTGVWSGLLADRRVIIPCDHWYESIRDDDGAPHSFAVRRANGGPVWMAGLSSMLLHGEEDAESGFVVVSSAADGGPAAAGNSRPVVFSLGMAKAWLDPHTPLEQANCFAQEAGLPVDAFEWHRVSSRVRTRYVDDASVMEPDREPSIASFIRGTRTPESRGALARATPQPAPLV</sequence>
<reference evidence="9 10" key="1">
    <citation type="submission" date="2023-12" db="EMBL/GenBank/DDBJ databases">
        <title>Genome sequencing and assembly of bacterial species from a model synthetic community.</title>
        <authorList>
            <person name="Hogle S.L."/>
        </authorList>
    </citation>
    <scope>NUCLEOTIDE SEQUENCE [LARGE SCALE GENOMIC DNA]</scope>
    <source>
        <strain evidence="9 10">HAMBI 2494</strain>
    </source>
</reference>
<dbReference type="Pfam" id="PF02586">
    <property type="entry name" value="SRAP"/>
    <property type="match status" value="1"/>
</dbReference>
<keyword evidence="10" id="KW-1185">Reference proteome</keyword>
<keyword evidence="7" id="KW-0456">Lyase</keyword>
<accession>A0ABZ0WHW8</accession>
<evidence type="ECO:0000256" key="5">
    <source>
        <dbReference type="ARBA" id="ARBA00023124"/>
    </source>
</evidence>
<evidence type="ECO:0000256" key="8">
    <source>
        <dbReference type="RuleBase" id="RU364100"/>
    </source>
</evidence>
<proteinExistence type="inferred from homology"/>
<evidence type="ECO:0000256" key="7">
    <source>
        <dbReference type="ARBA" id="ARBA00023239"/>
    </source>
</evidence>
<evidence type="ECO:0000256" key="6">
    <source>
        <dbReference type="ARBA" id="ARBA00023125"/>
    </source>
</evidence>
<dbReference type="InterPro" id="IPR036590">
    <property type="entry name" value="SRAP-like"/>
</dbReference>
<evidence type="ECO:0000256" key="3">
    <source>
        <dbReference type="ARBA" id="ARBA00022763"/>
    </source>
</evidence>
<keyword evidence="2 8" id="KW-0645">Protease</keyword>
<protein>
    <recommendedName>
        <fullName evidence="8">Abasic site processing protein</fullName>
        <ecNumber evidence="8">3.4.-.-</ecNumber>
    </recommendedName>
</protein>
<dbReference type="Gene3D" id="3.90.1680.10">
    <property type="entry name" value="SOS response associated peptidase-like"/>
    <property type="match status" value="1"/>
</dbReference>
<dbReference type="PANTHER" id="PTHR13604:SF0">
    <property type="entry name" value="ABASIC SITE PROCESSING PROTEIN HMCES"/>
    <property type="match status" value="1"/>
</dbReference>
<keyword evidence="6" id="KW-0238">DNA-binding</keyword>
<evidence type="ECO:0000256" key="1">
    <source>
        <dbReference type="ARBA" id="ARBA00008136"/>
    </source>
</evidence>
<comment type="similarity">
    <text evidence="1 8">Belongs to the SOS response-associated peptidase family.</text>
</comment>
<dbReference type="EC" id="3.4.-.-" evidence="8"/>
<keyword evidence="4 8" id="KW-0378">Hydrolase</keyword>
<dbReference type="RefSeq" id="WP_114808970.1">
    <property type="nucleotide sequence ID" value="NZ_CP139965.1"/>
</dbReference>
<dbReference type="PANTHER" id="PTHR13604">
    <property type="entry name" value="DC12-RELATED"/>
    <property type="match status" value="1"/>
</dbReference>